<proteinExistence type="predicted"/>
<evidence type="ECO:0000313" key="2">
    <source>
        <dbReference type="EMBL" id="OXA63654.1"/>
    </source>
</evidence>
<keyword evidence="3" id="KW-1185">Reference proteome</keyword>
<evidence type="ECO:0000313" key="3">
    <source>
        <dbReference type="Proteomes" id="UP000198287"/>
    </source>
</evidence>
<dbReference type="AlphaFoldDB" id="A0A226F2L0"/>
<keyword evidence="1" id="KW-0472">Membrane</keyword>
<reference evidence="2 3" key="1">
    <citation type="submission" date="2015-12" db="EMBL/GenBank/DDBJ databases">
        <title>The genome of Folsomia candida.</title>
        <authorList>
            <person name="Faddeeva A."/>
            <person name="Derks M.F."/>
            <person name="Anvar Y."/>
            <person name="Smit S."/>
            <person name="Van Straalen N."/>
            <person name="Roelofs D."/>
        </authorList>
    </citation>
    <scope>NUCLEOTIDE SEQUENCE [LARGE SCALE GENOMIC DNA]</scope>
    <source>
        <strain evidence="2 3">VU population</strain>
        <tissue evidence="2">Whole body</tissue>
    </source>
</reference>
<comment type="caution">
    <text evidence="2">The sequence shown here is derived from an EMBL/GenBank/DDBJ whole genome shotgun (WGS) entry which is preliminary data.</text>
</comment>
<evidence type="ECO:0000256" key="1">
    <source>
        <dbReference type="SAM" id="Phobius"/>
    </source>
</evidence>
<sequence length="1134" mass="129371">MATVTPKKYLVTAYTLTILLALGDLHIFFFGLTQLMSRDKDPDLKITSILNLNLCLLCFTIAVAMSFTYIFKSNQLCFVCNSLTKMVENVGNMGYIQRPFHAVGFYLHCIIATVITSSSLCSFIPIAVNDLDPTYFWFRDVTLFHPILKTIVRSVTIGLLCIHTSLMNFGSVIVFSYLVTMIGRIISSITAVGNVTSTSSLQRTKKETALEKCLTLHHELQIVLTEMSQVFYYYLPIGLGLACAHVVEMSFMAINLGSILPVIVTITCALIAVMLVAMVVFLFPIGVHILLLITSSSSAYTQLGWADLISGLPHSYELNFRSCSLIKELESNIIPNFELDYVKTIQSYFPNCTETIESYLAERESLYFRRVKKFSPNKKLFILLPSETLESLHYLITRTGYGTDSSFRVLFYALVGAGNLQYLLNAFHDQNLIPEPRFMCPLVFLGVSSEATDGDMITLTSGHILCYTCHESRRFSRVELSSDPVTLLGLHVELNSNGNGGVLQLFQLTEKIPTPEDVQENPRLTQCEIYFASEPKCENSFLVMLQLAMERVNFSTVEVVTACSPYEDSSWATLLLCWGTLEMGAVENISDYGAPLIGGIYQRTMYSLYCVQKATFTAPKWTWFVTPFDWEIWFLLITSVILFGLVRRSVWVSYDVVLYFIYVPIRKIEKFGILMFPTLIFISFLSYHYESFTTTSLTAPLHILVYETVKELDLAGYRMVIPDQHHFPLAELFIGKQYKKLMGKPLTLDDVYVDEEINIFEDTLRYAWFNRIAKDKGHIPVQDEIFTKLDKSEVKFRTDKASCFVTDQAFLSLLVRLLLYGPLLASQTFQRIFVWHLESWIWMWYLNMRWTNFVRRLNKERFEEDCGDGFPISKILMTFIRNITLPTITPFEALRRFTILSEFLYPQFITWNRITWIPHPTPRNRILPAFLLTLLVTMATLHLVCFCLVQICLQQKDPDVTITSGLVLNLCFLSFTIALSASVSFIFKGNQLCIVLRTLLKLGGTMYPRGTKLERSNVLGLYLHGLLISIITSSFAPLIVPVLLDKMDPTYFCAASIVGIGHWILPLFANVNTESKEFLRYRNMQIKPALRLRQLKGCSDLRIWVGGFVYIRKTARVDFVSNVLYYTVSLLISV</sequence>
<accession>A0A226F2L0</accession>
<feature type="transmembrane region" description="Helical" evidence="1">
    <location>
        <begin position="929"/>
        <end position="951"/>
    </location>
</feature>
<feature type="transmembrane region" description="Helical" evidence="1">
    <location>
        <begin position="49"/>
        <end position="71"/>
    </location>
</feature>
<name>A0A226F2L0_FOLCA</name>
<keyword evidence="1" id="KW-1133">Transmembrane helix</keyword>
<feature type="transmembrane region" description="Helical" evidence="1">
    <location>
        <begin position="231"/>
        <end position="254"/>
    </location>
</feature>
<feature type="transmembrane region" description="Helical" evidence="1">
    <location>
        <begin position="260"/>
        <end position="293"/>
    </location>
</feature>
<feature type="transmembrane region" description="Helical" evidence="1">
    <location>
        <begin position="966"/>
        <end position="987"/>
    </location>
</feature>
<dbReference type="Proteomes" id="UP000198287">
    <property type="component" value="Unassembled WGS sequence"/>
</dbReference>
<feature type="transmembrane region" description="Helical" evidence="1">
    <location>
        <begin position="105"/>
        <end position="128"/>
    </location>
</feature>
<keyword evidence="1" id="KW-0812">Transmembrane</keyword>
<dbReference type="EMBL" id="LNIX01000001">
    <property type="protein sequence ID" value="OXA63654.1"/>
    <property type="molecule type" value="Genomic_DNA"/>
</dbReference>
<protein>
    <submittedName>
        <fullName evidence="2">Uncharacterized protein</fullName>
    </submittedName>
</protein>
<feature type="transmembrane region" description="Helical" evidence="1">
    <location>
        <begin position="1049"/>
        <end position="1071"/>
    </location>
</feature>
<feature type="transmembrane region" description="Helical" evidence="1">
    <location>
        <begin position="632"/>
        <end position="651"/>
    </location>
</feature>
<feature type="transmembrane region" description="Helical" evidence="1">
    <location>
        <begin position="671"/>
        <end position="689"/>
    </location>
</feature>
<feature type="transmembrane region" description="Helical" evidence="1">
    <location>
        <begin position="9"/>
        <end position="29"/>
    </location>
</feature>
<feature type="transmembrane region" description="Helical" evidence="1">
    <location>
        <begin position="1019"/>
        <end position="1043"/>
    </location>
</feature>
<organism evidence="2 3">
    <name type="scientific">Folsomia candida</name>
    <name type="common">Springtail</name>
    <dbReference type="NCBI Taxonomy" id="158441"/>
    <lineage>
        <taxon>Eukaryota</taxon>
        <taxon>Metazoa</taxon>
        <taxon>Ecdysozoa</taxon>
        <taxon>Arthropoda</taxon>
        <taxon>Hexapoda</taxon>
        <taxon>Collembola</taxon>
        <taxon>Entomobryomorpha</taxon>
        <taxon>Isotomoidea</taxon>
        <taxon>Isotomidae</taxon>
        <taxon>Proisotominae</taxon>
        <taxon>Folsomia</taxon>
    </lineage>
</organism>
<gene>
    <name evidence="2" type="ORF">Fcan01_01102</name>
</gene>